<dbReference type="RefSeq" id="WP_090609282.1">
    <property type="nucleotide sequence ID" value="NZ_FNZR01000015.1"/>
</dbReference>
<dbReference type="Pfam" id="PF13021">
    <property type="entry name" value="DUF3885"/>
    <property type="match status" value="1"/>
</dbReference>
<organism evidence="2 3">
    <name type="scientific">Parapedobacter koreensis</name>
    <dbReference type="NCBI Taxonomy" id="332977"/>
    <lineage>
        <taxon>Bacteria</taxon>
        <taxon>Pseudomonadati</taxon>
        <taxon>Bacteroidota</taxon>
        <taxon>Sphingobacteriia</taxon>
        <taxon>Sphingobacteriales</taxon>
        <taxon>Sphingobacteriaceae</taxon>
        <taxon>Parapedobacter</taxon>
    </lineage>
</organism>
<proteinExistence type="predicted"/>
<dbReference type="Proteomes" id="UP000198916">
    <property type="component" value="Unassembled WGS sequence"/>
</dbReference>
<evidence type="ECO:0000259" key="1">
    <source>
        <dbReference type="Pfam" id="PF13021"/>
    </source>
</evidence>
<sequence>MEIKNSADLEGMFIEKFGDIPKTTLSSITDHRVRLGLGEDLEDELRIQQALDRSAAVLDYCFGGKGVWLIIILWGANELSALETAGINPDKADKKLEWKENDYDVLCLHYEQYSFRMVSPIVASIINYELVFEPSANITCYFVDFTESLIVNIYDDRGCDIYSPNEDIVIDLSNRFTNWVNK</sequence>
<protein>
    <recommendedName>
        <fullName evidence="1">DUF3885 domain-containing protein</fullName>
    </recommendedName>
</protein>
<dbReference type="AlphaFoldDB" id="A0A1H7UFV5"/>
<dbReference type="OrthoDB" id="72213at2"/>
<evidence type="ECO:0000313" key="2">
    <source>
        <dbReference type="EMBL" id="SEL95117.1"/>
    </source>
</evidence>
<reference evidence="3" key="1">
    <citation type="submission" date="2016-10" db="EMBL/GenBank/DDBJ databases">
        <authorList>
            <person name="Varghese N."/>
            <person name="Submissions S."/>
        </authorList>
    </citation>
    <scope>NUCLEOTIDE SEQUENCE [LARGE SCALE GENOMIC DNA]</scope>
    <source>
        <strain evidence="3">Jip14</strain>
    </source>
</reference>
<dbReference type="InterPro" id="IPR024976">
    <property type="entry name" value="DUF3885"/>
</dbReference>
<dbReference type="EMBL" id="FNZR01000015">
    <property type="protein sequence ID" value="SEL95117.1"/>
    <property type="molecule type" value="Genomic_DNA"/>
</dbReference>
<name>A0A1H7UFV5_9SPHI</name>
<evidence type="ECO:0000313" key="3">
    <source>
        <dbReference type="Proteomes" id="UP000198916"/>
    </source>
</evidence>
<keyword evidence="3" id="KW-1185">Reference proteome</keyword>
<feature type="domain" description="DUF3885" evidence="1">
    <location>
        <begin position="30"/>
        <end position="180"/>
    </location>
</feature>
<dbReference type="STRING" id="332977.SAMN05421740_11512"/>
<gene>
    <name evidence="2" type="ORF">SAMN05421740_11512</name>
</gene>
<accession>A0A1H7UFV5</accession>